<dbReference type="Pfam" id="PF14355">
    <property type="entry name" value="Abi_C"/>
    <property type="match status" value="1"/>
</dbReference>
<dbReference type="EMBL" id="AP012159">
    <property type="protein sequence ID" value="BAK84649.1"/>
    <property type="molecule type" value="Genomic_DNA"/>
</dbReference>
<accession>G2I141</accession>
<dbReference type="RefSeq" id="WP_014106146.1">
    <property type="nucleotide sequence ID" value="NC_016027.1"/>
</dbReference>
<sequence length="228" mass="25056">MAYTLQLLRALIDSHPDRASRLRVHVEALESAIIGEPDRCLERVRALFEATFHSIAPHLGLSSLAGEDFPAQNKRIIQALDFALDGHPDSHRVDAAIRKLLGSLNGTISALAELSNIPGMRHGGSLDWSTLQRHHAAMLGGLCDTLVAFLFEIAWSRAPAPSEPITERFEDYPAWNDALDDEWGSLTIGEGEYWASRVLFALDPTQYEALRTEWNAESSAAEDAEAAA</sequence>
<protein>
    <recommendedName>
        <fullName evidence="1">Abortive infection protein-like C-terminal domain-containing protein</fullName>
    </recommendedName>
</protein>
<dbReference type="STRING" id="634177.GLX_22370"/>
<feature type="domain" description="Abortive infection protein-like C-terminal" evidence="1">
    <location>
        <begin position="74"/>
        <end position="152"/>
    </location>
</feature>
<evidence type="ECO:0000259" key="1">
    <source>
        <dbReference type="Pfam" id="PF14355"/>
    </source>
</evidence>
<proteinExistence type="predicted"/>
<reference evidence="3" key="1">
    <citation type="journal article" date="2011" name="J. Bacteriol.">
        <title>Complete genome sequence of NBRC 3288, a unique cellulose-nonproducing strain of Gluconacetobacter xylinus isolated from vinegar.</title>
        <authorList>
            <person name="Ogino H."/>
            <person name="Azuma Y."/>
            <person name="Hosoyama A."/>
            <person name="Nakazawa H."/>
            <person name="Matsutani M."/>
            <person name="Hasegawa A."/>
            <person name="Otsuyama K."/>
            <person name="Matsushita K."/>
            <person name="Fujita N."/>
            <person name="Shirai M."/>
        </authorList>
    </citation>
    <scope>NUCLEOTIDE SEQUENCE [LARGE SCALE GENOMIC DNA]</scope>
    <source>
        <strain evidence="3">NBRC 3288 / BCRC 11682 / LMG 1693</strain>
    </source>
</reference>
<dbReference type="InterPro" id="IPR026001">
    <property type="entry name" value="Abi-like_C"/>
</dbReference>
<organism evidence="2 3">
    <name type="scientific">Komagataeibacter medellinensis (strain NBRC 3288 / BCRC 11682 / LMG 1693 / Kondo 51)</name>
    <name type="common">Gluconacetobacter medellinensis</name>
    <dbReference type="NCBI Taxonomy" id="634177"/>
    <lineage>
        <taxon>Bacteria</taxon>
        <taxon>Pseudomonadati</taxon>
        <taxon>Pseudomonadota</taxon>
        <taxon>Alphaproteobacteria</taxon>
        <taxon>Acetobacterales</taxon>
        <taxon>Acetobacteraceae</taxon>
        <taxon>Komagataeibacter</taxon>
    </lineage>
</organism>
<dbReference type="Proteomes" id="UP000009044">
    <property type="component" value="Chromosome"/>
</dbReference>
<dbReference type="KEGG" id="gxy:GLX_22370"/>
<dbReference type="AlphaFoldDB" id="G2I141"/>
<dbReference type="HOGENOM" id="CLU_1213540_0_0_5"/>
<evidence type="ECO:0000313" key="2">
    <source>
        <dbReference type="EMBL" id="BAK84649.1"/>
    </source>
</evidence>
<name>G2I141_KOMMN</name>
<gene>
    <name evidence="2" type="ordered locus">GLX_22370</name>
</gene>
<evidence type="ECO:0000313" key="3">
    <source>
        <dbReference type="Proteomes" id="UP000009044"/>
    </source>
</evidence>